<protein>
    <recommendedName>
        <fullName evidence="2">Amine oxidase domain-containing protein</fullName>
    </recommendedName>
</protein>
<gene>
    <name evidence="3" type="ORF">Apa02nite_061400</name>
</gene>
<dbReference type="SUPFAM" id="SSF51905">
    <property type="entry name" value="FAD/NAD(P)-binding domain"/>
    <property type="match status" value="2"/>
</dbReference>
<reference evidence="3 4" key="1">
    <citation type="submission" date="2021-01" db="EMBL/GenBank/DDBJ databases">
        <title>Whole genome shotgun sequence of Actinoplanes palleronii NBRC 14916.</title>
        <authorList>
            <person name="Komaki H."/>
            <person name="Tamura T."/>
        </authorList>
    </citation>
    <scope>NUCLEOTIDE SEQUENCE [LARGE SCALE GENOMIC DNA]</scope>
    <source>
        <strain evidence="3 4">NBRC 14916</strain>
    </source>
</reference>
<dbReference type="EMBL" id="BOMS01000094">
    <property type="protein sequence ID" value="GIE70032.1"/>
    <property type="molecule type" value="Genomic_DNA"/>
</dbReference>
<dbReference type="Pfam" id="PF01593">
    <property type="entry name" value="Amino_oxidase"/>
    <property type="match status" value="2"/>
</dbReference>
<dbReference type="RefSeq" id="WP_203828127.1">
    <property type="nucleotide sequence ID" value="NZ_BAAATY010000025.1"/>
</dbReference>
<dbReference type="PANTHER" id="PTHR10742">
    <property type="entry name" value="FLAVIN MONOAMINE OXIDASE"/>
    <property type="match status" value="1"/>
</dbReference>
<sequence length="429" mass="44875">MSITARLLGSAVSHWGDDPWAGGSWSLIGRHGTPQDRITLGTPVGDRLRIAGEATHPTRAGMTHGAYEQGLAAATWAINLGHRRVAVIGAGMAGLAASRALTDSGLAAPIWEARDRIGGRTAGADVAGGAFDLGANWLQQYDANILARLAEHLGLTTIPTDFTDPLVLPSRPGLSLGDDSSPGGGPASGGDLSAGGDLDGELRKRLAGAAEGASVADVLDTWLRDPGPWTAAEVRRFVDAEIVMDTGVPLSWLSARHGFEPGVGEGDRWIVGGYRLLTTHLAAGLDIRLQSPVQHVRVNPGGVVLTCGVVTGHADAVIVTAPVPVLAADTITFEPPLPDSHRLALSHLCAGRVEKVILRFDERFWPEHGYYRVHGPSDTCISEWLDATAADGLPTLVGLFAGPWLDTLWTGPDPDIAARATAIIRAATT</sequence>
<organism evidence="3 4">
    <name type="scientific">Actinoplanes palleronii</name>
    <dbReference type="NCBI Taxonomy" id="113570"/>
    <lineage>
        <taxon>Bacteria</taxon>
        <taxon>Bacillati</taxon>
        <taxon>Actinomycetota</taxon>
        <taxon>Actinomycetes</taxon>
        <taxon>Micromonosporales</taxon>
        <taxon>Micromonosporaceae</taxon>
        <taxon>Actinoplanes</taxon>
    </lineage>
</organism>
<evidence type="ECO:0000313" key="4">
    <source>
        <dbReference type="Proteomes" id="UP000624709"/>
    </source>
</evidence>
<feature type="domain" description="Amine oxidase" evidence="2">
    <location>
        <begin position="10"/>
        <end position="75"/>
    </location>
</feature>
<proteinExistence type="predicted"/>
<keyword evidence="4" id="KW-1185">Reference proteome</keyword>
<evidence type="ECO:0000313" key="3">
    <source>
        <dbReference type="EMBL" id="GIE70032.1"/>
    </source>
</evidence>
<evidence type="ECO:0000259" key="2">
    <source>
        <dbReference type="Pfam" id="PF01593"/>
    </source>
</evidence>
<dbReference type="SUPFAM" id="SSF54373">
    <property type="entry name" value="FAD-linked reductases, C-terminal domain"/>
    <property type="match status" value="1"/>
</dbReference>
<accession>A0ABQ4BHG1</accession>
<name>A0ABQ4BHG1_9ACTN</name>
<comment type="caution">
    <text evidence="3">The sequence shown here is derived from an EMBL/GenBank/DDBJ whole genome shotgun (WGS) entry which is preliminary data.</text>
</comment>
<dbReference type="InterPro" id="IPR050281">
    <property type="entry name" value="Flavin_monoamine_oxidase"/>
</dbReference>
<dbReference type="PANTHER" id="PTHR10742:SF410">
    <property type="entry name" value="LYSINE-SPECIFIC HISTONE DEMETHYLASE 2"/>
    <property type="match status" value="1"/>
</dbReference>
<feature type="compositionally biased region" description="Low complexity" evidence="1">
    <location>
        <begin position="172"/>
        <end position="181"/>
    </location>
</feature>
<dbReference type="Gene3D" id="3.50.50.60">
    <property type="entry name" value="FAD/NAD(P)-binding domain"/>
    <property type="match status" value="2"/>
</dbReference>
<dbReference type="Pfam" id="PF13450">
    <property type="entry name" value="NAD_binding_8"/>
    <property type="match status" value="1"/>
</dbReference>
<dbReference type="InterPro" id="IPR002937">
    <property type="entry name" value="Amino_oxidase"/>
</dbReference>
<dbReference type="Proteomes" id="UP000624709">
    <property type="component" value="Unassembled WGS sequence"/>
</dbReference>
<evidence type="ECO:0000256" key="1">
    <source>
        <dbReference type="SAM" id="MobiDB-lite"/>
    </source>
</evidence>
<dbReference type="InterPro" id="IPR036188">
    <property type="entry name" value="FAD/NAD-bd_sf"/>
</dbReference>
<feature type="region of interest" description="Disordered" evidence="1">
    <location>
        <begin position="169"/>
        <end position="195"/>
    </location>
</feature>
<feature type="domain" description="Amine oxidase" evidence="2">
    <location>
        <begin position="264"/>
        <end position="425"/>
    </location>
</feature>